<dbReference type="EMBL" id="JBHUOL010000012">
    <property type="protein sequence ID" value="MFD2908885.1"/>
    <property type="molecule type" value="Genomic_DNA"/>
</dbReference>
<keyword evidence="1" id="KW-0472">Membrane</keyword>
<proteinExistence type="predicted"/>
<sequence>MKTFLYFWLFIIYGVFYTYSFWRKRPDPIMGGFFGFIPISISLMIFIFSFISMDKVGLNPIVYLFEENVWSGLLCISIGLFANYIGLSYIKKTKKTWTILVLFPIILGIMMLLGYFKIWGGYLPPVDLRKIN</sequence>
<feature type="transmembrane region" description="Helical" evidence="1">
    <location>
        <begin position="97"/>
        <end position="116"/>
    </location>
</feature>
<dbReference type="Proteomes" id="UP001597549">
    <property type="component" value="Unassembled WGS sequence"/>
</dbReference>
<evidence type="ECO:0000313" key="3">
    <source>
        <dbReference type="Proteomes" id="UP001597549"/>
    </source>
</evidence>
<dbReference type="RefSeq" id="WP_379806819.1">
    <property type="nucleotide sequence ID" value="NZ_JBHUOL010000012.1"/>
</dbReference>
<protein>
    <submittedName>
        <fullName evidence="2">Uncharacterized protein</fullName>
    </submittedName>
</protein>
<comment type="caution">
    <text evidence="2">The sequence shown here is derived from an EMBL/GenBank/DDBJ whole genome shotgun (WGS) entry which is preliminary data.</text>
</comment>
<feature type="transmembrane region" description="Helical" evidence="1">
    <location>
        <begin position="29"/>
        <end position="51"/>
    </location>
</feature>
<feature type="transmembrane region" description="Helical" evidence="1">
    <location>
        <begin position="71"/>
        <end position="90"/>
    </location>
</feature>
<reference evidence="3" key="1">
    <citation type="journal article" date="2019" name="Int. J. Syst. Evol. Microbiol.">
        <title>The Global Catalogue of Microorganisms (GCM) 10K type strain sequencing project: providing services to taxonomists for standard genome sequencing and annotation.</title>
        <authorList>
            <consortium name="The Broad Institute Genomics Platform"/>
            <consortium name="The Broad Institute Genome Sequencing Center for Infectious Disease"/>
            <person name="Wu L."/>
            <person name="Ma J."/>
        </authorList>
    </citation>
    <scope>NUCLEOTIDE SEQUENCE [LARGE SCALE GENOMIC DNA]</scope>
    <source>
        <strain evidence="3">KCTC 52644</strain>
    </source>
</reference>
<name>A0ABW5Z9D1_9FLAO</name>
<keyword evidence="1" id="KW-0812">Transmembrane</keyword>
<organism evidence="2 3">
    <name type="scientific">Flavobacterium ardleyense</name>
    <dbReference type="NCBI Taxonomy" id="2038737"/>
    <lineage>
        <taxon>Bacteria</taxon>
        <taxon>Pseudomonadati</taxon>
        <taxon>Bacteroidota</taxon>
        <taxon>Flavobacteriia</taxon>
        <taxon>Flavobacteriales</taxon>
        <taxon>Flavobacteriaceae</taxon>
        <taxon>Flavobacterium</taxon>
    </lineage>
</organism>
<gene>
    <name evidence="2" type="ORF">ACFSX9_09060</name>
</gene>
<keyword evidence="1" id="KW-1133">Transmembrane helix</keyword>
<keyword evidence="3" id="KW-1185">Reference proteome</keyword>
<evidence type="ECO:0000256" key="1">
    <source>
        <dbReference type="SAM" id="Phobius"/>
    </source>
</evidence>
<evidence type="ECO:0000313" key="2">
    <source>
        <dbReference type="EMBL" id="MFD2908885.1"/>
    </source>
</evidence>
<feature type="transmembrane region" description="Helical" evidence="1">
    <location>
        <begin position="6"/>
        <end position="22"/>
    </location>
</feature>
<accession>A0ABW5Z9D1</accession>